<dbReference type="InterPro" id="IPR005545">
    <property type="entry name" value="YCII"/>
</dbReference>
<accession>A0ABV6DMU4</accession>
<gene>
    <name evidence="3" type="ORF">ACFFK0_16160</name>
</gene>
<dbReference type="Pfam" id="PF03795">
    <property type="entry name" value="YCII"/>
    <property type="match status" value="1"/>
</dbReference>
<dbReference type="RefSeq" id="WP_377471299.1">
    <property type="nucleotide sequence ID" value="NZ_JBHLWN010000067.1"/>
</dbReference>
<sequence>MKYYAVFLPMLDVELSQTYRPEHLEYLEQRAKEGKILARGRFTDGWGGMVIYKAGSIAEVQQMVDEDPYIVHRARTYEIHEWEMLLTE</sequence>
<dbReference type="Proteomes" id="UP001589776">
    <property type="component" value="Unassembled WGS sequence"/>
</dbReference>
<keyword evidence="4" id="KW-1185">Reference proteome</keyword>
<evidence type="ECO:0000259" key="2">
    <source>
        <dbReference type="Pfam" id="PF03795"/>
    </source>
</evidence>
<proteinExistence type="inferred from homology"/>
<dbReference type="PANTHER" id="PTHR37828">
    <property type="entry name" value="GSR2449 PROTEIN"/>
    <property type="match status" value="1"/>
</dbReference>
<dbReference type="SUPFAM" id="SSF54909">
    <property type="entry name" value="Dimeric alpha+beta barrel"/>
    <property type="match status" value="1"/>
</dbReference>
<dbReference type="EMBL" id="JBHLWN010000067">
    <property type="protein sequence ID" value="MFC0213965.1"/>
    <property type="molecule type" value="Genomic_DNA"/>
</dbReference>
<evidence type="ECO:0000313" key="4">
    <source>
        <dbReference type="Proteomes" id="UP001589776"/>
    </source>
</evidence>
<evidence type="ECO:0000313" key="3">
    <source>
        <dbReference type="EMBL" id="MFC0213965.1"/>
    </source>
</evidence>
<feature type="domain" description="YCII-related" evidence="2">
    <location>
        <begin position="14"/>
        <end position="82"/>
    </location>
</feature>
<protein>
    <submittedName>
        <fullName evidence="3">YciI family protein</fullName>
    </submittedName>
</protein>
<evidence type="ECO:0000256" key="1">
    <source>
        <dbReference type="ARBA" id="ARBA00007689"/>
    </source>
</evidence>
<name>A0ABV6DMU4_9BACL</name>
<organism evidence="3 4">
    <name type="scientific">Paenibacillus chartarius</name>
    <dbReference type="NCBI Taxonomy" id="747481"/>
    <lineage>
        <taxon>Bacteria</taxon>
        <taxon>Bacillati</taxon>
        <taxon>Bacillota</taxon>
        <taxon>Bacilli</taxon>
        <taxon>Bacillales</taxon>
        <taxon>Paenibacillaceae</taxon>
        <taxon>Paenibacillus</taxon>
    </lineage>
</organism>
<dbReference type="InterPro" id="IPR011008">
    <property type="entry name" value="Dimeric_a/b-barrel"/>
</dbReference>
<comment type="caution">
    <text evidence="3">The sequence shown here is derived from an EMBL/GenBank/DDBJ whole genome shotgun (WGS) entry which is preliminary data.</text>
</comment>
<comment type="similarity">
    <text evidence="1">Belongs to the YciI family.</text>
</comment>
<dbReference type="PANTHER" id="PTHR37828:SF1">
    <property type="entry name" value="YCII-RELATED DOMAIN-CONTAINING PROTEIN"/>
    <property type="match status" value="1"/>
</dbReference>
<reference evidence="3 4" key="1">
    <citation type="submission" date="2024-09" db="EMBL/GenBank/DDBJ databases">
        <authorList>
            <person name="Sun Q."/>
            <person name="Mori K."/>
        </authorList>
    </citation>
    <scope>NUCLEOTIDE SEQUENCE [LARGE SCALE GENOMIC DNA]</scope>
    <source>
        <strain evidence="3 4">CCM 7759</strain>
    </source>
</reference>
<dbReference type="Gene3D" id="3.30.70.1060">
    <property type="entry name" value="Dimeric alpha+beta barrel"/>
    <property type="match status" value="1"/>
</dbReference>